<reference evidence="7" key="1">
    <citation type="submission" date="2023-01" db="EMBL/GenBank/DDBJ databases">
        <title>Sulfurovum sp. XTW-4 genome assembly.</title>
        <authorList>
            <person name="Wang J."/>
        </authorList>
    </citation>
    <scope>NUCLEOTIDE SEQUENCE</scope>
    <source>
        <strain evidence="7">XTW-4</strain>
    </source>
</reference>
<dbReference type="Proteomes" id="UP001169066">
    <property type="component" value="Unassembled WGS sequence"/>
</dbReference>
<feature type="transmembrane region" description="Helical" evidence="5">
    <location>
        <begin position="177"/>
        <end position="196"/>
    </location>
</feature>
<feature type="transmembrane region" description="Helical" evidence="5">
    <location>
        <begin position="367"/>
        <end position="386"/>
    </location>
</feature>
<dbReference type="RefSeq" id="WP_289401385.1">
    <property type="nucleotide sequence ID" value="NZ_JAQIBC010000002.1"/>
</dbReference>
<feature type="transmembrane region" description="Helical" evidence="5">
    <location>
        <begin position="335"/>
        <end position="355"/>
    </location>
</feature>
<keyword evidence="8" id="KW-1185">Reference proteome</keyword>
<gene>
    <name evidence="7" type="ORF">PF327_03615</name>
</gene>
<dbReference type="EMBL" id="JAQIBC010000002">
    <property type="protein sequence ID" value="MDM5263274.1"/>
    <property type="molecule type" value="Genomic_DNA"/>
</dbReference>
<dbReference type="Gene3D" id="1.20.1420.30">
    <property type="entry name" value="NCX, central ion-binding region"/>
    <property type="match status" value="1"/>
</dbReference>
<evidence type="ECO:0000313" key="8">
    <source>
        <dbReference type="Proteomes" id="UP001169066"/>
    </source>
</evidence>
<accession>A0ABT7QQA8</accession>
<keyword evidence="2 5" id="KW-0812">Transmembrane</keyword>
<protein>
    <submittedName>
        <fullName evidence="7">Sodium:proton exchanger</fullName>
    </submittedName>
</protein>
<comment type="caution">
    <text evidence="7">The sequence shown here is derived from an EMBL/GenBank/DDBJ whole genome shotgun (WGS) entry which is preliminary data.</text>
</comment>
<feature type="transmembrane region" description="Helical" evidence="5">
    <location>
        <begin position="274"/>
        <end position="296"/>
    </location>
</feature>
<evidence type="ECO:0000259" key="6">
    <source>
        <dbReference type="Pfam" id="PF01699"/>
    </source>
</evidence>
<evidence type="ECO:0000256" key="4">
    <source>
        <dbReference type="ARBA" id="ARBA00023136"/>
    </source>
</evidence>
<keyword evidence="3 5" id="KW-1133">Transmembrane helix</keyword>
<dbReference type="PANTHER" id="PTHR37958:SF1">
    <property type="entry name" value="SODIUM-POTASSIUM_PROTON ANTIPORTER CHAA"/>
    <property type="match status" value="1"/>
</dbReference>
<proteinExistence type="predicted"/>
<dbReference type="SUPFAM" id="SSF103473">
    <property type="entry name" value="MFS general substrate transporter"/>
    <property type="match status" value="1"/>
</dbReference>
<evidence type="ECO:0000256" key="5">
    <source>
        <dbReference type="SAM" id="Phobius"/>
    </source>
</evidence>
<feature type="transmembrane region" description="Helical" evidence="5">
    <location>
        <begin position="75"/>
        <end position="99"/>
    </location>
</feature>
<dbReference type="InterPro" id="IPR052946">
    <property type="entry name" value="Alkaline_pH_Ca-Antiporter"/>
</dbReference>
<feature type="transmembrane region" description="Helical" evidence="5">
    <location>
        <begin position="145"/>
        <end position="165"/>
    </location>
</feature>
<dbReference type="Pfam" id="PF01699">
    <property type="entry name" value="Na_Ca_ex"/>
    <property type="match status" value="2"/>
</dbReference>
<feature type="transmembrane region" description="Helical" evidence="5">
    <location>
        <begin position="111"/>
        <end position="133"/>
    </location>
</feature>
<feature type="transmembrane region" description="Helical" evidence="5">
    <location>
        <begin position="20"/>
        <end position="38"/>
    </location>
</feature>
<comment type="subcellular location">
    <subcellularLocation>
        <location evidence="1">Membrane</location>
        <topology evidence="1">Multi-pass membrane protein</topology>
    </subcellularLocation>
</comment>
<evidence type="ECO:0000256" key="3">
    <source>
        <dbReference type="ARBA" id="ARBA00022989"/>
    </source>
</evidence>
<organism evidence="7 8">
    <name type="scientific">Sulfurovum xiamenensis</name>
    <dbReference type="NCBI Taxonomy" id="3019066"/>
    <lineage>
        <taxon>Bacteria</taxon>
        <taxon>Pseudomonadati</taxon>
        <taxon>Campylobacterota</taxon>
        <taxon>Epsilonproteobacteria</taxon>
        <taxon>Campylobacterales</taxon>
        <taxon>Sulfurovaceae</taxon>
        <taxon>Sulfurovum</taxon>
    </lineage>
</organism>
<dbReference type="InterPro" id="IPR036259">
    <property type="entry name" value="MFS_trans_sf"/>
</dbReference>
<sequence>MDTTDTMKKIHFEEYIEDYWDIIVGLIAIVAAIILHQYGNSYLATSFAALGIATLSLTVSEVAEILSQRLEEPYASFVLTFSAVIVEIILLYIILLQALHDPKVVETVKGGIISAVIVDMNVLLGLAVFIGGLKFTEQEHNKETSSTYTTILLVTALALLVPSLLNQTEHDESVLKEVSMIIAVALMFFYIIIFIFQTRTHTHFFKATARSRMFRLRKRQEEGKEEEEVASVYIFERFNNIGNFITIFVLIAIISIGAEVFATDGIKMAKDFGISAGLAGLIIAIIAVAPEIATAVKAAKNDQIQRVVNIAMGASVVSILLTVPILLGLAHLSGINLFLDFNPLQIGALIMTIILAWKSTEEGQTNYFEGLSHLMFFVCYAIIAAYY</sequence>
<feature type="domain" description="Sodium/calcium exchanger membrane region" evidence="6">
    <location>
        <begin position="244"/>
        <end position="384"/>
    </location>
</feature>
<feature type="transmembrane region" description="Helical" evidence="5">
    <location>
        <begin position="308"/>
        <end position="329"/>
    </location>
</feature>
<keyword evidence="4 5" id="KW-0472">Membrane</keyword>
<evidence type="ECO:0000313" key="7">
    <source>
        <dbReference type="EMBL" id="MDM5263274.1"/>
    </source>
</evidence>
<dbReference type="InterPro" id="IPR044880">
    <property type="entry name" value="NCX_ion-bd_dom_sf"/>
</dbReference>
<evidence type="ECO:0000256" key="2">
    <source>
        <dbReference type="ARBA" id="ARBA00022692"/>
    </source>
</evidence>
<evidence type="ECO:0000256" key="1">
    <source>
        <dbReference type="ARBA" id="ARBA00004141"/>
    </source>
</evidence>
<dbReference type="InterPro" id="IPR004837">
    <property type="entry name" value="NaCa_Exmemb"/>
</dbReference>
<name>A0ABT7QQA8_9BACT</name>
<feature type="transmembrane region" description="Helical" evidence="5">
    <location>
        <begin position="241"/>
        <end position="262"/>
    </location>
</feature>
<dbReference type="PANTHER" id="PTHR37958">
    <property type="entry name" value="SODIUM-POTASSIUM/PROTON ANTIPORTER CHAA"/>
    <property type="match status" value="1"/>
</dbReference>
<feature type="transmembrane region" description="Helical" evidence="5">
    <location>
        <begin position="44"/>
        <end position="63"/>
    </location>
</feature>
<feature type="domain" description="Sodium/calcium exchanger membrane region" evidence="6">
    <location>
        <begin position="47"/>
        <end position="198"/>
    </location>
</feature>